<dbReference type="EMBL" id="FNWJ01000002">
    <property type="protein sequence ID" value="SEH15480.1"/>
    <property type="molecule type" value="Genomic_DNA"/>
</dbReference>
<name>A0A1H6FYU4_THEAL</name>
<evidence type="ECO:0000259" key="2">
    <source>
        <dbReference type="Pfam" id="PF18755"/>
    </source>
</evidence>
<dbReference type="InterPro" id="IPR040843">
    <property type="entry name" value="RAMA"/>
</dbReference>
<keyword evidence="4" id="KW-1185">Reference proteome</keyword>
<sequence>MRRYQRWSAKTPGAPSLSSIQRAAAKRGGTFKTIRAAAARIDPPRPSQSARTLDFRGRRRGRKPGSQLRSPPGAAGAPPSTLAGLVAAGVLDPAEKLIAHAQGRRWTATFNPDEGLDIDGLGHAHSLSEAARMIHGGPTRRNGWKVWRVEREGKLVRLQDLRHEALPSRR</sequence>
<organism evidence="3 4">
    <name type="scientific">Thermoleophilum album</name>
    <dbReference type="NCBI Taxonomy" id="29539"/>
    <lineage>
        <taxon>Bacteria</taxon>
        <taxon>Bacillati</taxon>
        <taxon>Actinomycetota</taxon>
        <taxon>Thermoleophilia</taxon>
        <taxon>Thermoleophilales</taxon>
        <taxon>Thermoleophilaceae</taxon>
        <taxon>Thermoleophilum</taxon>
    </lineage>
</organism>
<evidence type="ECO:0000313" key="3">
    <source>
        <dbReference type="EMBL" id="SEH15480.1"/>
    </source>
</evidence>
<feature type="region of interest" description="Disordered" evidence="1">
    <location>
        <begin position="1"/>
        <end position="81"/>
    </location>
</feature>
<dbReference type="AlphaFoldDB" id="A0A1H6FYU4"/>
<reference evidence="4" key="1">
    <citation type="submission" date="2016-10" db="EMBL/GenBank/DDBJ databases">
        <authorList>
            <person name="Varghese N."/>
            <person name="Submissions S."/>
        </authorList>
    </citation>
    <scope>NUCLEOTIDE SEQUENCE [LARGE SCALE GENOMIC DNA]</scope>
    <source>
        <strain evidence="4">ATCC 35263</strain>
    </source>
</reference>
<gene>
    <name evidence="3" type="ORF">SAMN02745716_1965</name>
</gene>
<dbReference type="STRING" id="29539.SAMN02745716_1965"/>
<evidence type="ECO:0000313" key="4">
    <source>
        <dbReference type="Proteomes" id="UP000222056"/>
    </source>
</evidence>
<evidence type="ECO:0000256" key="1">
    <source>
        <dbReference type="SAM" id="MobiDB-lite"/>
    </source>
</evidence>
<protein>
    <recommendedName>
        <fullName evidence="2">RAMA domain-containing protein</fullName>
    </recommendedName>
</protein>
<proteinExistence type="predicted"/>
<accession>A0A1H6FYU4</accession>
<feature type="domain" description="RAMA" evidence="2">
    <location>
        <begin position="69"/>
        <end position="166"/>
    </location>
</feature>
<feature type="compositionally biased region" description="Low complexity" evidence="1">
    <location>
        <begin position="70"/>
        <end position="81"/>
    </location>
</feature>
<dbReference type="Proteomes" id="UP000222056">
    <property type="component" value="Unassembled WGS sequence"/>
</dbReference>
<dbReference type="Pfam" id="PF18755">
    <property type="entry name" value="RAMA"/>
    <property type="match status" value="1"/>
</dbReference>